<dbReference type="Gene3D" id="1.10.10.10">
    <property type="entry name" value="Winged helix-like DNA-binding domain superfamily/Winged helix DNA-binding domain"/>
    <property type="match status" value="1"/>
</dbReference>
<organism evidence="1 2">
    <name type="scientific">Candidatus Nanohalococcus occultus</name>
    <dbReference type="NCBI Taxonomy" id="2978047"/>
    <lineage>
        <taxon>Archaea</taxon>
        <taxon>Candidatus Nanohalarchaeota</taxon>
        <taxon>Candidatus Nanohalarchaeota incertae sedis</taxon>
        <taxon>Candidatus Nanohalococcus</taxon>
    </lineage>
</organism>
<dbReference type="GeneID" id="98290646"/>
<evidence type="ECO:0000313" key="2">
    <source>
        <dbReference type="Proteomes" id="UP001218034"/>
    </source>
</evidence>
<proteinExistence type="predicted"/>
<keyword evidence="2" id="KW-1185">Reference proteome</keyword>
<reference evidence="1 2" key="1">
    <citation type="submission" date="2022-09" db="EMBL/GenBank/DDBJ databases">
        <title>Xylan utilization by haloarchaea-nanohaloarchaea associations.</title>
        <authorList>
            <person name="Yakimov M."/>
        </authorList>
    </citation>
    <scope>NUCLEOTIDE SEQUENCE [LARGE SCALE GENOMIC DNA]</scope>
    <source>
        <strain evidence="1 2">SVXNc</strain>
    </source>
</reference>
<dbReference type="RefSeq" id="WP_347721448.1">
    <property type="nucleotide sequence ID" value="NZ_CP104395.1"/>
</dbReference>
<dbReference type="Pfam" id="PF10771">
    <property type="entry name" value="DUF2582"/>
    <property type="match status" value="1"/>
</dbReference>
<name>A0ABY8CEF9_9ARCH</name>
<protein>
    <submittedName>
        <fullName evidence="1">DUF2582 family protein</fullName>
    </submittedName>
</protein>
<dbReference type="Proteomes" id="UP001218034">
    <property type="component" value="Chromosome"/>
</dbReference>
<accession>A0ABY8CEF9</accession>
<dbReference type="InterPro" id="IPR019707">
    <property type="entry name" value="DUF2582"/>
</dbReference>
<dbReference type="InterPro" id="IPR036388">
    <property type="entry name" value="WH-like_DNA-bd_sf"/>
</dbReference>
<gene>
    <name evidence="1" type="ORF">SVXNc_0592</name>
</gene>
<evidence type="ECO:0000313" key="1">
    <source>
        <dbReference type="EMBL" id="WEL19608.1"/>
    </source>
</evidence>
<dbReference type="EMBL" id="CP104395">
    <property type="protein sequence ID" value="WEL19608.1"/>
    <property type="molecule type" value="Genomic_DNA"/>
</dbReference>
<sequence length="67" mass="7528">MNKRIGELAGKVWNHLEEEGETSLTQVSNSFEAPKAKVDMAIGWLAKEGKLEFVDKNRGQAINLREN</sequence>